<feature type="domain" description="Insertion element IS150 protein InsJ-like helix-turn-helix" evidence="2">
    <location>
        <begin position="10"/>
        <end position="53"/>
    </location>
</feature>
<dbReference type="Proteomes" id="UP000654452">
    <property type="component" value="Unassembled WGS sequence"/>
</dbReference>
<dbReference type="RefSeq" id="WP_200484143.1">
    <property type="nucleotide sequence ID" value="NZ_JAEPIV010000001.1"/>
</dbReference>
<dbReference type="Pfam" id="PF13518">
    <property type="entry name" value="HTH_28"/>
    <property type="match status" value="1"/>
</dbReference>
<evidence type="ECO:0000259" key="2">
    <source>
        <dbReference type="Pfam" id="PF13518"/>
    </source>
</evidence>
<dbReference type="InterPro" id="IPR009057">
    <property type="entry name" value="Homeodomain-like_sf"/>
</dbReference>
<accession>A0ABS1HTV8</accession>
<proteinExistence type="predicted"/>
<feature type="region of interest" description="Disordered" evidence="1">
    <location>
        <begin position="38"/>
        <end position="58"/>
    </location>
</feature>
<gene>
    <name evidence="3" type="ORF">JJL56_03080</name>
</gene>
<feature type="compositionally biased region" description="Basic and acidic residues" evidence="1">
    <location>
        <begin position="40"/>
        <end position="55"/>
    </location>
</feature>
<keyword evidence="4" id="KW-1185">Reference proteome</keyword>
<dbReference type="SUPFAM" id="SSF46689">
    <property type="entry name" value="Homeodomain-like"/>
    <property type="match status" value="1"/>
</dbReference>
<reference evidence="3 4" key="1">
    <citation type="submission" date="2021-01" db="EMBL/GenBank/DDBJ databases">
        <title>Azospirillum sp. YIM DDC1 draft genome.</title>
        <authorList>
            <person name="Wang Y.-X."/>
        </authorList>
    </citation>
    <scope>NUCLEOTIDE SEQUENCE [LARGE SCALE GENOMIC DNA]</scope>
    <source>
        <strain evidence="3 4">YIM DDC1</strain>
    </source>
</reference>
<evidence type="ECO:0000256" key="1">
    <source>
        <dbReference type="SAM" id="MobiDB-lite"/>
    </source>
</evidence>
<comment type="caution">
    <text evidence="3">The sequence shown here is derived from an EMBL/GenBank/DDBJ whole genome shotgun (WGS) entry which is preliminary data.</text>
</comment>
<dbReference type="InterPro" id="IPR055247">
    <property type="entry name" value="InsJ-like_HTH"/>
</dbReference>
<evidence type="ECO:0000313" key="4">
    <source>
        <dbReference type="Proteomes" id="UP000654452"/>
    </source>
</evidence>
<protein>
    <submittedName>
        <fullName evidence="3">Transposase</fullName>
    </submittedName>
</protein>
<dbReference type="EMBL" id="JAEPIV010000001">
    <property type="protein sequence ID" value="MBK4717842.1"/>
    <property type="molecule type" value="Genomic_DNA"/>
</dbReference>
<sequence length="146" mass="16229">MSRAYSRDLRERVLRACAVGTETQASIARRFEVSEATVSDWRKQEREDGRQEAKAHAGGRVMLAGDLPILDAVAAEHPGAQLAEYARLVEKCTGRHHSSPALCRALQRLGWRRKKSLCTPASTSAPMFRRIARRGARPNPPCPPRT</sequence>
<organism evidence="3 4">
    <name type="scientific">Azospirillum aestuarii</name>
    <dbReference type="NCBI Taxonomy" id="2802052"/>
    <lineage>
        <taxon>Bacteria</taxon>
        <taxon>Pseudomonadati</taxon>
        <taxon>Pseudomonadota</taxon>
        <taxon>Alphaproteobacteria</taxon>
        <taxon>Rhodospirillales</taxon>
        <taxon>Azospirillaceae</taxon>
        <taxon>Azospirillum</taxon>
    </lineage>
</organism>
<name>A0ABS1HTV8_9PROT</name>
<evidence type="ECO:0000313" key="3">
    <source>
        <dbReference type="EMBL" id="MBK4717842.1"/>
    </source>
</evidence>